<dbReference type="InterPro" id="IPR003607">
    <property type="entry name" value="HD/PDEase_dom"/>
</dbReference>
<keyword evidence="1" id="KW-1133">Transmembrane helix</keyword>
<dbReference type="SMART" id="SM00471">
    <property type="entry name" value="HDc"/>
    <property type="match status" value="1"/>
</dbReference>
<organism evidence="4 5">
    <name type="scientific">Thauera terpenica 58Eu</name>
    <dbReference type="NCBI Taxonomy" id="1348657"/>
    <lineage>
        <taxon>Bacteria</taxon>
        <taxon>Pseudomonadati</taxon>
        <taxon>Pseudomonadota</taxon>
        <taxon>Betaproteobacteria</taxon>
        <taxon>Rhodocyclales</taxon>
        <taxon>Zoogloeaceae</taxon>
        <taxon>Thauera</taxon>
    </lineage>
</organism>
<dbReference type="STRING" id="1348657.M622_17075"/>
<name>T0AQC7_9RHOO</name>
<keyword evidence="5" id="KW-1185">Reference proteome</keyword>
<dbReference type="PANTHER" id="PTHR45228">
    <property type="entry name" value="CYCLIC DI-GMP PHOSPHODIESTERASE TM_0186-RELATED"/>
    <property type="match status" value="1"/>
</dbReference>
<feature type="transmembrane region" description="Helical" evidence="1">
    <location>
        <begin position="178"/>
        <end position="200"/>
    </location>
</feature>
<dbReference type="CDD" id="cd00077">
    <property type="entry name" value="HDc"/>
    <property type="match status" value="1"/>
</dbReference>
<comment type="caution">
    <text evidence="4">The sequence shown here is derived from an EMBL/GenBank/DDBJ whole genome shotgun (WGS) entry which is preliminary data.</text>
</comment>
<gene>
    <name evidence="4" type="ORF">M622_17075</name>
</gene>
<dbReference type="InterPro" id="IPR006674">
    <property type="entry name" value="HD_domain"/>
</dbReference>
<dbReference type="EMBL" id="ATJV01000064">
    <property type="protein sequence ID" value="EPZ15019.1"/>
    <property type="molecule type" value="Genomic_DNA"/>
</dbReference>
<evidence type="ECO:0000313" key="5">
    <source>
        <dbReference type="Proteomes" id="UP000015455"/>
    </source>
</evidence>
<dbReference type="SUPFAM" id="SSF109604">
    <property type="entry name" value="HD-domain/PDEase-like"/>
    <property type="match status" value="1"/>
</dbReference>
<evidence type="ECO:0000256" key="1">
    <source>
        <dbReference type="SAM" id="Phobius"/>
    </source>
</evidence>
<dbReference type="Pfam" id="PF13487">
    <property type="entry name" value="HD_5"/>
    <property type="match status" value="1"/>
</dbReference>
<accession>T0AQC7</accession>
<dbReference type="PATRIC" id="fig|1348657.5.peg.2500"/>
<sequence>MTDPLPNSAQQMRWLLARRLGAAVLVICLLAGAAAFMFEARRAEQAALETAEAAAAHFVSPAMQAMSPGESGHKHLRDLLDGSHFIGIRVFDQSGNWAYEVWDESSNRIATTTLPSRPTWPPMGESRRTWISVAQDGLIQVVLPLAGGDGRLVGYIEGFYRLAPEVLLHQREQIRNGVLMAAVSALATGVALYPLLLSMFGHATALSDRLMNANFSLVHALGKSIAKRDIDTDAHNYRVTLYAAALAEEMGVSPNEIPHLVIGAFLHDVGKIGIPDHILQKPGRLSAEEFEVMKTHTLMGLEIIAGIHWLEGAAEVIRHHHERIDGKGYPDRLAGEEISLHARIFAVVDVFDALVSARPYKAAISPSEALAILEREAMQHFDADVVNAFNRIALSLHGEVARATEADLHRAIRPLWLRCFKK</sequence>
<evidence type="ECO:0000313" key="4">
    <source>
        <dbReference type="EMBL" id="EPZ15019.1"/>
    </source>
</evidence>
<dbReference type="AlphaFoldDB" id="T0AQC7"/>
<dbReference type="eggNOG" id="COG3437">
    <property type="taxonomic scope" value="Bacteria"/>
</dbReference>
<dbReference type="InterPro" id="IPR052020">
    <property type="entry name" value="Cyclic_di-GMP/3'3'-cGAMP_PDE"/>
</dbReference>
<dbReference type="Proteomes" id="UP000015455">
    <property type="component" value="Unassembled WGS sequence"/>
</dbReference>
<dbReference type="PROSITE" id="PS51831">
    <property type="entry name" value="HD"/>
    <property type="match status" value="1"/>
</dbReference>
<evidence type="ECO:0000259" key="3">
    <source>
        <dbReference type="PROSITE" id="PS51832"/>
    </source>
</evidence>
<keyword evidence="1" id="KW-0472">Membrane</keyword>
<feature type="domain" description="HD-GYP" evidence="3">
    <location>
        <begin position="210"/>
        <end position="405"/>
    </location>
</feature>
<feature type="domain" description="HD" evidence="2">
    <location>
        <begin position="232"/>
        <end position="354"/>
    </location>
</feature>
<dbReference type="GO" id="GO:0008081">
    <property type="term" value="F:phosphoric diester hydrolase activity"/>
    <property type="evidence" value="ECO:0007669"/>
    <property type="project" value="UniProtKB-ARBA"/>
</dbReference>
<feature type="transmembrane region" description="Helical" evidence="1">
    <location>
        <begin position="20"/>
        <end position="38"/>
    </location>
</feature>
<dbReference type="Gene3D" id="1.10.3210.10">
    <property type="entry name" value="Hypothetical protein af1432"/>
    <property type="match status" value="1"/>
</dbReference>
<dbReference type="InterPro" id="IPR037522">
    <property type="entry name" value="HD_GYP_dom"/>
</dbReference>
<dbReference type="PROSITE" id="PS51832">
    <property type="entry name" value="HD_GYP"/>
    <property type="match status" value="1"/>
</dbReference>
<evidence type="ECO:0000259" key="2">
    <source>
        <dbReference type="PROSITE" id="PS51831"/>
    </source>
</evidence>
<proteinExistence type="predicted"/>
<reference evidence="4 5" key="1">
    <citation type="submission" date="2013-06" db="EMBL/GenBank/DDBJ databases">
        <title>Draft genome sequence of Thauera terpenica.</title>
        <authorList>
            <person name="Liu B."/>
            <person name="Frostegard A.H."/>
            <person name="Shapleigh J.P."/>
        </authorList>
    </citation>
    <scope>NUCLEOTIDE SEQUENCE [LARGE SCALE GENOMIC DNA]</scope>
    <source>
        <strain evidence="4 5">58Eu</strain>
    </source>
</reference>
<keyword evidence="1" id="KW-0812">Transmembrane</keyword>
<protein>
    <submittedName>
        <fullName evidence="4">Uncharacterized protein</fullName>
    </submittedName>
</protein>